<dbReference type="Pfam" id="PF02518">
    <property type="entry name" value="HATPase_c"/>
    <property type="match status" value="1"/>
</dbReference>
<keyword evidence="11 13" id="KW-0413">Isomerase</keyword>
<dbReference type="PANTHER" id="PTHR45866:SF1">
    <property type="entry name" value="DNA GYRASE SUBUNIT B, MITOCHONDRIAL"/>
    <property type="match status" value="1"/>
</dbReference>
<dbReference type="PROSITE" id="PS00177">
    <property type="entry name" value="TOPOISOMERASE_II"/>
    <property type="match status" value="1"/>
</dbReference>
<dbReference type="InterPro" id="IPR002288">
    <property type="entry name" value="DNA_gyrase_B_C"/>
</dbReference>
<dbReference type="Pfam" id="PF00986">
    <property type="entry name" value="DNA_gyraseB_C"/>
    <property type="match status" value="1"/>
</dbReference>
<keyword evidence="10" id="KW-0238">DNA-binding</keyword>
<evidence type="ECO:0000259" key="12">
    <source>
        <dbReference type="PROSITE" id="PS50880"/>
    </source>
</evidence>
<dbReference type="SUPFAM" id="SSF56719">
    <property type="entry name" value="Type II DNA topoisomerase"/>
    <property type="match status" value="1"/>
</dbReference>
<dbReference type="InterPro" id="IPR001241">
    <property type="entry name" value="Topo_IIA"/>
</dbReference>
<dbReference type="OrthoDB" id="9802808at2"/>
<dbReference type="InterPro" id="IPR036890">
    <property type="entry name" value="HATPase_C_sf"/>
</dbReference>
<dbReference type="InterPro" id="IPR020568">
    <property type="entry name" value="Ribosomal_Su5_D2-typ_SF"/>
</dbReference>
<name>A0A517QUF4_9PLAN</name>
<evidence type="ECO:0000256" key="6">
    <source>
        <dbReference type="ARBA" id="ARBA00022741"/>
    </source>
</evidence>
<evidence type="ECO:0000313" key="14">
    <source>
        <dbReference type="Proteomes" id="UP000315724"/>
    </source>
</evidence>
<evidence type="ECO:0000256" key="11">
    <source>
        <dbReference type="ARBA" id="ARBA00023235"/>
    </source>
</evidence>
<evidence type="ECO:0000256" key="2">
    <source>
        <dbReference type="ARBA" id="ARBA00001946"/>
    </source>
</evidence>
<evidence type="ECO:0000256" key="9">
    <source>
        <dbReference type="ARBA" id="ARBA00023029"/>
    </source>
</evidence>
<organism evidence="13 14">
    <name type="scientific">Thalassoglobus polymorphus</name>
    <dbReference type="NCBI Taxonomy" id="2527994"/>
    <lineage>
        <taxon>Bacteria</taxon>
        <taxon>Pseudomonadati</taxon>
        <taxon>Planctomycetota</taxon>
        <taxon>Planctomycetia</taxon>
        <taxon>Planctomycetales</taxon>
        <taxon>Planctomycetaceae</taxon>
        <taxon>Thalassoglobus</taxon>
    </lineage>
</organism>
<dbReference type="GO" id="GO:0005524">
    <property type="term" value="F:ATP binding"/>
    <property type="evidence" value="ECO:0007669"/>
    <property type="project" value="UniProtKB-KW"/>
</dbReference>
<dbReference type="NCBIfam" id="NF004189">
    <property type="entry name" value="PRK05644.1"/>
    <property type="match status" value="1"/>
</dbReference>
<gene>
    <name evidence="13" type="primary">gyrB_2</name>
    <name evidence="13" type="ORF">Mal48_45480</name>
</gene>
<dbReference type="SMART" id="SM00433">
    <property type="entry name" value="TOP2c"/>
    <property type="match status" value="1"/>
</dbReference>
<evidence type="ECO:0000256" key="3">
    <source>
        <dbReference type="ARBA" id="ARBA00010708"/>
    </source>
</evidence>
<dbReference type="RefSeq" id="WP_145204556.1">
    <property type="nucleotide sequence ID" value="NZ_CP036267.1"/>
</dbReference>
<dbReference type="InterPro" id="IPR013506">
    <property type="entry name" value="Topo_IIA_bsu_dom2"/>
</dbReference>
<comment type="catalytic activity">
    <reaction evidence="1">
        <text>ATP-dependent breakage, passage and rejoining of double-stranded DNA.</text>
        <dbReference type="EC" id="5.6.2.2"/>
    </reaction>
</comment>
<accession>A0A517QUF4</accession>
<dbReference type="EMBL" id="CP036267">
    <property type="protein sequence ID" value="QDT35272.1"/>
    <property type="molecule type" value="Genomic_DNA"/>
</dbReference>
<dbReference type="Pfam" id="PF01751">
    <property type="entry name" value="Toprim"/>
    <property type="match status" value="1"/>
</dbReference>
<dbReference type="PRINTS" id="PR00418">
    <property type="entry name" value="TPI2FAMILY"/>
</dbReference>
<dbReference type="Gene3D" id="3.30.230.10">
    <property type="match status" value="1"/>
</dbReference>
<comment type="similarity">
    <text evidence="3">Belongs to the type II topoisomerase GyrB family.</text>
</comment>
<evidence type="ECO:0000256" key="8">
    <source>
        <dbReference type="ARBA" id="ARBA00022842"/>
    </source>
</evidence>
<dbReference type="SMART" id="SM00387">
    <property type="entry name" value="HATPase_c"/>
    <property type="match status" value="1"/>
</dbReference>
<keyword evidence="6" id="KW-0547">Nucleotide-binding</keyword>
<sequence length="850" mass="94775">MSAENEKKTQDYNSDSIQHLEGIEGIRHRPAMYIGGTDLSGLHHLVYEVTDNVLDEYSNGYATTANVTINGDGSITVADDGRGIPIDTMKDTGKTALEVVFTEIHSGGKFDRKAYAVGTGGLHGVGITAVNACSEWLEVEVSRDGFVYRMEFGKGRVTSGLVKGGATDQTGTKVTFKPDAGIFPNTTFSYDVIHKRLQDCAFLNAGVRIFISDKRTGQSDTFHYEDGLAEFVKWINRTETVIHNDVIRVIGQVDAVVVDIALQWNDGYSESIRCFANGISNSEGGTHFSGFKTALTRTLNNYGKKNNLFKDMTPAGDDFREGLAGVITVRIPNPQFEAQTKIKLTNPEVEGAVNSVVGDVLNKYLEENPAIAKLICQKSLRAAEAREAAKKARDMARSQTKTGSGGLPEKLRDCRKHDLNLSELYLVEGDSAGGSADTGRDSEYQAILPLRGKILNVEKAQLLKVLANTEVTAIFKAIGITPLAEEQDIAKRRYGKIILMTDADVDGSHIRTLLLTFIFRHMRELVKQGCVYVAQPPLYRVIQKGKRNQKPRYVQTHEEMMTELLEIGLEDSTLLLNPRRNLLKTADQLEGGNYPEPTGEPREFSTEQLTQLAGPLSKIEEALEALERRGVSLRRLAMNHATEEGLLPRYRVTLNAEDHWFFTKTEMEAYLQDQEEAQGRAMKVSDQELEVGDNVEEEPAPEDESLTLNVLDLFEVRTINSVLQTLKEEYEISLNDFLDPPPRNVEKVFPYEIINKDIQKPLQNLRAVIPTLRDIGGRGMQRTRFKGLGEMNPDELFETAMDPDTRILMQVTLDDAAAAEEIFRVLMGDHVEPRREFIEKHALDVKDLDV</sequence>
<dbReference type="PANTHER" id="PTHR45866">
    <property type="entry name" value="DNA GYRASE/TOPOISOMERASE SUBUNIT B"/>
    <property type="match status" value="1"/>
</dbReference>
<dbReference type="NCBIfam" id="NF011501">
    <property type="entry name" value="PRK14939.1"/>
    <property type="match status" value="1"/>
</dbReference>
<dbReference type="Pfam" id="PF00204">
    <property type="entry name" value="DNA_gyraseB"/>
    <property type="match status" value="1"/>
</dbReference>
<keyword evidence="8" id="KW-0460">Magnesium</keyword>
<evidence type="ECO:0000313" key="13">
    <source>
        <dbReference type="EMBL" id="QDT35272.1"/>
    </source>
</evidence>
<dbReference type="GO" id="GO:0003677">
    <property type="term" value="F:DNA binding"/>
    <property type="evidence" value="ECO:0007669"/>
    <property type="project" value="UniProtKB-KW"/>
</dbReference>
<dbReference type="Gene3D" id="3.30.565.10">
    <property type="entry name" value="Histidine kinase-like ATPase, C-terminal domain"/>
    <property type="match status" value="1"/>
</dbReference>
<evidence type="ECO:0000256" key="10">
    <source>
        <dbReference type="ARBA" id="ARBA00023125"/>
    </source>
</evidence>
<dbReference type="CDD" id="cd00822">
    <property type="entry name" value="TopoII_Trans_DNA_gyrase"/>
    <property type="match status" value="1"/>
</dbReference>
<dbReference type="KEGG" id="tpol:Mal48_45480"/>
<dbReference type="FunFam" id="3.30.230.10:FF:000005">
    <property type="entry name" value="DNA gyrase subunit B"/>
    <property type="match status" value="1"/>
</dbReference>
<dbReference type="InterPro" id="IPR018522">
    <property type="entry name" value="TopoIIA_CS"/>
</dbReference>
<dbReference type="PROSITE" id="PS50880">
    <property type="entry name" value="TOPRIM"/>
    <property type="match status" value="1"/>
</dbReference>
<dbReference type="GO" id="GO:0006265">
    <property type="term" value="P:DNA topological change"/>
    <property type="evidence" value="ECO:0007669"/>
    <property type="project" value="InterPro"/>
</dbReference>
<dbReference type="InterPro" id="IPR003594">
    <property type="entry name" value="HATPase_dom"/>
</dbReference>
<dbReference type="InterPro" id="IPR014721">
    <property type="entry name" value="Ribsml_uS5_D2-typ_fold_subgr"/>
</dbReference>
<dbReference type="InterPro" id="IPR013759">
    <property type="entry name" value="Topo_IIA_B_C"/>
</dbReference>
<dbReference type="CDD" id="cd16928">
    <property type="entry name" value="HATPase_GyrB-like"/>
    <property type="match status" value="1"/>
</dbReference>
<dbReference type="GO" id="GO:0046872">
    <property type="term" value="F:metal ion binding"/>
    <property type="evidence" value="ECO:0007669"/>
    <property type="project" value="UniProtKB-KW"/>
</dbReference>
<keyword evidence="7" id="KW-0067">ATP-binding</keyword>
<evidence type="ECO:0000256" key="4">
    <source>
        <dbReference type="ARBA" id="ARBA00012895"/>
    </source>
</evidence>
<dbReference type="PRINTS" id="PR01159">
    <property type="entry name" value="DNAGYRASEB"/>
</dbReference>
<keyword evidence="5" id="KW-0479">Metal-binding</keyword>
<proteinExistence type="inferred from homology"/>
<reference evidence="13 14" key="1">
    <citation type="submission" date="2019-02" db="EMBL/GenBank/DDBJ databases">
        <title>Deep-cultivation of Planctomycetes and their phenomic and genomic characterization uncovers novel biology.</title>
        <authorList>
            <person name="Wiegand S."/>
            <person name="Jogler M."/>
            <person name="Boedeker C."/>
            <person name="Pinto D."/>
            <person name="Vollmers J."/>
            <person name="Rivas-Marin E."/>
            <person name="Kohn T."/>
            <person name="Peeters S.H."/>
            <person name="Heuer A."/>
            <person name="Rast P."/>
            <person name="Oberbeckmann S."/>
            <person name="Bunk B."/>
            <person name="Jeske O."/>
            <person name="Meyerdierks A."/>
            <person name="Storesund J.E."/>
            <person name="Kallscheuer N."/>
            <person name="Luecker S."/>
            <person name="Lage O.M."/>
            <person name="Pohl T."/>
            <person name="Merkel B.J."/>
            <person name="Hornburger P."/>
            <person name="Mueller R.-W."/>
            <person name="Bruemmer F."/>
            <person name="Labrenz M."/>
            <person name="Spormann A.M."/>
            <person name="Op den Camp H."/>
            <person name="Overmann J."/>
            <person name="Amann R."/>
            <person name="Jetten M.S.M."/>
            <person name="Mascher T."/>
            <person name="Medema M.H."/>
            <person name="Devos D.P."/>
            <person name="Kaster A.-K."/>
            <person name="Ovreas L."/>
            <person name="Rohde M."/>
            <person name="Galperin M.Y."/>
            <person name="Jogler C."/>
        </authorList>
    </citation>
    <scope>NUCLEOTIDE SEQUENCE [LARGE SCALE GENOMIC DNA]</scope>
    <source>
        <strain evidence="13 14">Mal48</strain>
    </source>
</reference>
<evidence type="ECO:0000256" key="1">
    <source>
        <dbReference type="ARBA" id="ARBA00000185"/>
    </source>
</evidence>
<dbReference type="InterPro" id="IPR006171">
    <property type="entry name" value="TOPRIM_dom"/>
</dbReference>
<protein>
    <recommendedName>
        <fullName evidence="4">DNA topoisomerase (ATP-hydrolyzing)</fullName>
        <ecNumber evidence="4">5.6.2.2</ecNumber>
    </recommendedName>
</protein>
<evidence type="ECO:0000256" key="7">
    <source>
        <dbReference type="ARBA" id="ARBA00022840"/>
    </source>
</evidence>
<dbReference type="InterPro" id="IPR000565">
    <property type="entry name" value="Topo_IIA_B"/>
</dbReference>
<dbReference type="Gene3D" id="3.40.50.670">
    <property type="match status" value="2"/>
</dbReference>
<dbReference type="AlphaFoldDB" id="A0A517QUF4"/>
<keyword evidence="9" id="KW-0799">Topoisomerase</keyword>
<feature type="domain" description="Toprim" evidence="12">
    <location>
        <begin position="422"/>
        <end position="537"/>
    </location>
</feature>
<evidence type="ECO:0000256" key="5">
    <source>
        <dbReference type="ARBA" id="ARBA00022723"/>
    </source>
</evidence>
<comment type="cofactor">
    <cofactor evidence="2">
        <name>Mg(2+)</name>
        <dbReference type="ChEBI" id="CHEBI:18420"/>
    </cofactor>
</comment>
<dbReference type="FunFam" id="3.40.50.670:FF:000001">
    <property type="entry name" value="DNA topoisomerase 2"/>
    <property type="match status" value="1"/>
</dbReference>
<dbReference type="Proteomes" id="UP000315724">
    <property type="component" value="Chromosome"/>
</dbReference>
<keyword evidence="14" id="KW-1185">Reference proteome</keyword>
<dbReference type="InterPro" id="IPR013760">
    <property type="entry name" value="Topo_IIA-like_dom_sf"/>
</dbReference>
<dbReference type="EC" id="5.6.2.2" evidence="4"/>
<dbReference type="SUPFAM" id="SSF55874">
    <property type="entry name" value="ATPase domain of HSP90 chaperone/DNA topoisomerase II/histidine kinase"/>
    <property type="match status" value="1"/>
</dbReference>
<dbReference type="GO" id="GO:0003918">
    <property type="term" value="F:DNA topoisomerase type II (double strand cut, ATP-hydrolyzing) activity"/>
    <property type="evidence" value="ECO:0007669"/>
    <property type="project" value="UniProtKB-EC"/>
</dbReference>
<dbReference type="SUPFAM" id="SSF54211">
    <property type="entry name" value="Ribosomal protein S5 domain 2-like"/>
    <property type="match status" value="1"/>
</dbReference>